<accession>A0ABR1B4T8</accession>
<reference evidence="2 3" key="1">
    <citation type="submission" date="2023-09" db="EMBL/GenBank/DDBJ databases">
        <title>Genomes of two closely related lineages of the louse Polyplax serrata with different host specificities.</title>
        <authorList>
            <person name="Martinu J."/>
            <person name="Tarabai H."/>
            <person name="Stefka J."/>
            <person name="Hypsa V."/>
        </authorList>
    </citation>
    <scope>NUCLEOTIDE SEQUENCE [LARGE SCALE GENOMIC DNA]</scope>
    <source>
        <strain evidence="2">98ZLc_SE</strain>
    </source>
</reference>
<sequence>MATREQDDGTKKRNLNGCDSNEETTGASTLPYFMYDKVKIAELYVTPWNLKAK</sequence>
<proteinExistence type="predicted"/>
<keyword evidence="3" id="KW-1185">Reference proteome</keyword>
<evidence type="ECO:0000313" key="2">
    <source>
        <dbReference type="EMBL" id="KAK6634971.1"/>
    </source>
</evidence>
<feature type="compositionally biased region" description="Polar residues" evidence="1">
    <location>
        <begin position="17"/>
        <end position="26"/>
    </location>
</feature>
<protein>
    <submittedName>
        <fullName evidence="2">Uncharacterized protein</fullName>
    </submittedName>
</protein>
<name>A0ABR1B4T8_POLSC</name>
<dbReference type="Proteomes" id="UP001359485">
    <property type="component" value="Unassembled WGS sequence"/>
</dbReference>
<evidence type="ECO:0000313" key="3">
    <source>
        <dbReference type="Proteomes" id="UP001359485"/>
    </source>
</evidence>
<gene>
    <name evidence="2" type="ORF">RUM44_000220</name>
</gene>
<evidence type="ECO:0000256" key="1">
    <source>
        <dbReference type="SAM" id="MobiDB-lite"/>
    </source>
</evidence>
<organism evidence="2 3">
    <name type="scientific">Polyplax serrata</name>
    <name type="common">Common mouse louse</name>
    <dbReference type="NCBI Taxonomy" id="468196"/>
    <lineage>
        <taxon>Eukaryota</taxon>
        <taxon>Metazoa</taxon>
        <taxon>Ecdysozoa</taxon>
        <taxon>Arthropoda</taxon>
        <taxon>Hexapoda</taxon>
        <taxon>Insecta</taxon>
        <taxon>Pterygota</taxon>
        <taxon>Neoptera</taxon>
        <taxon>Paraneoptera</taxon>
        <taxon>Psocodea</taxon>
        <taxon>Troctomorpha</taxon>
        <taxon>Phthiraptera</taxon>
        <taxon>Anoplura</taxon>
        <taxon>Polyplacidae</taxon>
        <taxon>Polyplax</taxon>
    </lineage>
</organism>
<dbReference type="EMBL" id="JAWJWF010000003">
    <property type="protein sequence ID" value="KAK6634971.1"/>
    <property type="molecule type" value="Genomic_DNA"/>
</dbReference>
<feature type="region of interest" description="Disordered" evidence="1">
    <location>
        <begin position="1"/>
        <end position="26"/>
    </location>
</feature>
<comment type="caution">
    <text evidence="2">The sequence shown here is derived from an EMBL/GenBank/DDBJ whole genome shotgun (WGS) entry which is preliminary data.</text>
</comment>
<feature type="compositionally biased region" description="Basic and acidic residues" evidence="1">
    <location>
        <begin position="1"/>
        <end position="11"/>
    </location>
</feature>